<keyword evidence="2 9" id="KW-0812">Transmembrane</keyword>
<dbReference type="PANTHER" id="PTHR24243">
    <property type="entry name" value="G-PROTEIN COUPLED RECEPTOR"/>
    <property type="match status" value="1"/>
</dbReference>
<keyword evidence="7" id="KW-0807">Transducer</keyword>
<dbReference type="PROSITE" id="PS50262">
    <property type="entry name" value="G_PROTEIN_RECEP_F1_2"/>
    <property type="match status" value="1"/>
</dbReference>
<keyword evidence="5 9" id="KW-0472">Membrane</keyword>
<keyword evidence="6" id="KW-0675">Receptor</keyword>
<feature type="transmembrane region" description="Helical" evidence="9">
    <location>
        <begin position="145"/>
        <end position="165"/>
    </location>
</feature>
<feature type="compositionally biased region" description="Acidic residues" evidence="8">
    <location>
        <begin position="352"/>
        <end position="364"/>
    </location>
</feature>
<dbReference type="InterPro" id="IPR000276">
    <property type="entry name" value="GPCR_Rhodpsn"/>
</dbReference>
<evidence type="ECO:0000256" key="3">
    <source>
        <dbReference type="ARBA" id="ARBA00022989"/>
    </source>
</evidence>
<feature type="compositionally biased region" description="Polar residues" evidence="8">
    <location>
        <begin position="276"/>
        <end position="297"/>
    </location>
</feature>
<dbReference type="EMBL" id="CAJEWN010000234">
    <property type="protein sequence ID" value="CAD2174390.1"/>
    <property type="molecule type" value="Genomic_DNA"/>
</dbReference>
<dbReference type="Gene3D" id="1.20.1070.10">
    <property type="entry name" value="Rhodopsin 7-helix transmembrane proteins"/>
    <property type="match status" value="2"/>
</dbReference>
<dbReference type="PRINTS" id="PR00237">
    <property type="entry name" value="GPCRRHODOPSN"/>
</dbReference>
<dbReference type="Pfam" id="PF00001">
    <property type="entry name" value="7tm_1"/>
    <property type="match status" value="1"/>
</dbReference>
<feature type="compositionally biased region" description="Polar residues" evidence="8">
    <location>
        <begin position="304"/>
        <end position="313"/>
    </location>
</feature>
<dbReference type="InterPro" id="IPR017452">
    <property type="entry name" value="GPCR_Rhodpsn_7TM"/>
</dbReference>
<evidence type="ECO:0000259" key="10">
    <source>
        <dbReference type="PROSITE" id="PS50262"/>
    </source>
</evidence>
<organism evidence="11 12">
    <name type="scientific">Meloidogyne enterolobii</name>
    <name type="common">Root-knot nematode worm</name>
    <name type="synonym">Meloidogyne mayaguensis</name>
    <dbReference type="NCBI Taxonomy" id="390850"/>
    <lineage>
        <taxon>Eukaryota</taxon>
        <taxon>Metazoa</taxon>
        <taxon>Ecdysozoa</taxon>
        <taxon>Nematoda</taxon>
        <taxon>Chromadorea</taxon>
        <taxon>Rhabditida</taxon>
        <taxon>Tylenchina</taxon>
        <taxon>Tylenchomorpha</taxon>
        <taxon>Tylenchoidea</taxon>
        <taxon>Meloidogynidae</taxon>
        <taxon>Meloidogyninae</taxon>
        <taxon>Meloidogyne</taxon>
    </lineage>
</organism>
<evidence type="ECO:0000256" key="2">
    <source>
        <dbReference type="ARBA" id="ARBA00022692"/>
    </source>
</evidence>
<dbReference type="AlphaFoldDB" id="A0A6V7VHG2"/>
<dbReference type="GO" id="GO:0004930">
    <property type="term" value="F:G protein-coupled receptor activity"/>
    <property type="evidence" value="ECO:0007669"/>
    <property type="project" value="UniProtKB-KW"/>
</dbReference>
<keyword evidence="4" id="KW-0297">G-protein coupled receptor</keyword>
<accession>A0A6V7VHG2</accession>
<evidence type="ECO:0000256" key="6">
    <source>
        <dbReference type="ARBA" id="ARBA00023170"/>
    </source>
</evidence>
<feature type="transmembrane region" description="Helical" evidence="9">
    <location>
        <begin position="32"/>
        <end position="53"/>
    </location>
</feature>
<proteinExistence type="predicted"/>
<feature type="domain" description="G-protein coupled receptors family 1 profile" evidence="10">
    <location>
        <begin position="44"/>
        <end position="469"/>
    </location>
</feature>
<dbReference type="SMART" id="SM01381">
    <property type="entry name" value="7TM_GPCR_Srsx"/>
    <property type="match status" value="1"/>
</dbReference>
<evidence type="ECO:0000313" key="12">
    <source>
        <dbReference type="Proteomes" id="UP000580250"/>
    </source>
</evidence>
<dbReference type="PANTHER" id="PTHR24243:SF224">
    <property type="entry name" value="G-PROTEIN COUPLED RECEPTOR 19-RELATED"/>
    <property type="match status" value="1"/>
</dbReference>
<comment type="subcellular location">
    <subcellularLocation>
        <location evidence="1">Membrane</location>
        <topology evidence="1">Multi-pass membrane protein</topology>
    </subcellularLocation>
</comment>
<feature type="region of interest" description="Disordered" evidence="8">
    <location>
        <begin position="276"/>
        <end position="374"/>
    </location>
</feature>
<dbReference type="Proteomes" id="UP000580250">
    <property type="component" value="Unassembled WGS sequence"/>
</dbReference>
<feature type="transmembrane region" description="Helical" evidence="9">
    <location>
        <begin position="105"/>
        <end position="125"/>
    </location>
</feature>
<evidence type="ECO:0000313" key="11">
    <source>
        <dbReference type="EMBL" id="CAD2174390.1"/>
    </source>
</evidence>
<evidence type="ECO:0000256" key="5">
    <source>
        <dbReference type="ARBA" id="ARBA00023136"/>
    </source>
</evidence>
<feature type="transmembrane region" description="Helical" evidence="9">
    <location>
        <begin position="195"/>
        <end position="215"/>
    </location>
</feature>
<name>A0A6V7VHG2_MELEN</name>
<dbReference type="OrthoDB" id="5964776at2759"/>
<feature type="transmembrane region" description="Helical" evidence="9">
    <location>
        <begin position="411"/>
        <end position="432"/>
    </location>
</feature>
<protein>
    <recommendedName>
        <fullName evidence="10">G-protein coupled receptors family 1 profile domain-containing protein</fullName>
    </recommendedName>
</protein>
<gene>
    <name evidence="11" type="ORF">MENT_LOCUS26047</name>
</gene>
<feature type="transmembrane region" description="Helical" evidence="9">
    <location>
        <begin position="65"/>
        <end position="85"/>
    </location>
</feature>
<dbReference type="GO" id="GO:0005886">
    <property type="term" value="C:plasma membrane"/>
    <property type="evidence" value="ECO:0007669"/>
    <property type="project" value="TreeGrafter"/>
</dbReference>
<dbReference type="SUPFAM" id="SSF81321">
    <property type="entry name" value="Family A G protein-coupled receptor-like"/>
    <property type="match status" value="1"/>
</dbReference>
<feature type="transmembrane region" description="Helical" evidence="9">
    <location>
        <begin position="452"/>
        <end position="471"/>
    </location>
</feature>
<evidence type="ECO:0000256" key="7">
    <source>
        <dbReference type="ARBA" id="ARBA00023224"/>
    </source>
</evidence>
<reference evidence="11 12" key="1">
    <citation type="submission" date="2020-08" db="EMBL/GenBank/DDBJ databases">
        <authorList>
            <person name="Koutsovoulos G."/>
            <person name="Danchin GJ E."/>
        </authorList>
    </citation>
    <scope>NUCLEOTIDE SEQUENCE [LARGE SCALE GENOMIC DNA]</scope>
</reference>
<evidence type="ECO:0000256" key="9">
    <source>
        <dbReference type="SAM" id="Phobius"/>
    </source>
</evidence>
<feature type="compositionally biased region" description="Acidic residues" evidence="8">
    <location>
        <begin position="316"/>
        <end position="345"/>
    </location>
</feature>
<keyword evidence="3 9" id="KW-1133">Transmembrane helix</keyword>
<evidence type="ECO:0000256" key="8">
    <source>
        <dbReference type="SAM" id="MobiDB-lite"/>
    </source>
</evidence>
<sequence length="613" mass="68185">MTTANNQGEVDCNQGLVEPLLDRPIFKIPFTFAYVAVFLLCLTGNLFTIVVICAHRSMRTATNFFLANLALADLLVAIFCILQNMLHLVHLDAQWPLGETLCRMYALILHLVPCTGIGILVCVSVEKYIAVLHPLLALKLLTPKFRSLMMAAVWICSLLANLPYYTTSKYREWEGGNAACFRGLLTDGFVSTRNMLIISFLVWYCIPLCIIAFLYTRIGFVLWHSAPLKKLTQMRTNSNETTTMTGIQKRSVASCRLSAITNNNGSATIVSEVTIKTPSKRSNSQPNNYSKITNNNLPPLILVNKSSPLPNTASESEGEEEDFGREEEGREEEEDKDEEEEEEESNGSHLEEDLDDDEEEEDAEHENGTKCRLALGNGSVGPAHLGQRNSAPSSSTVFVSTVESRKRIIRLLIAIVCSFAVLTLPNHIRLLYSAVYSEERICLGGFEVFTQPVTYLLLFLSSSCNPFLYAFMSQRFRSAIRDIFKCRRGHIRRKSTKTRTQNSDVLCAVNSGDGVALSDCSSLNRLNNNANNNLLDQSKGEEINSIQGEKNFPWANQKGEEINWLKVKKLKNSERNASGGSGNSTTTASSVLYTTQHSNGSLQMAVVYRKCAC</sequence>
<comment type="caution">
    <text evidence="11">The sequence shown here is derived from an EMBL/GenBank/DDBJ whole genome shotgun (WGS) entry which is preliminary data.</text>
</comment>
<evidence type="ECO:0000256" key="4">
    <source>
        <dbReference type="ARBA" id="ARBA00023040"/>
    </source>
</evidence>
<evidence type="ECO:0000256" key="1">
    <source>
        <dbReference type="ARBA" id="ARBA00004141"/>
    </source>
</evidence>